<dbReference type="InterPro" id="IPR011761">
    <property type="entry name" value="ATP-grasp"/>
</dbReference>
<dbReference type="AlphaFoldDB" id="A0A923GCZ2"/>
<reference evidence="6" key="1">
    <citation type="journal article" date="2020" name="Microorganisms">
        <title>Reliable Identification of Environmental Pseudomonas Isolates Using the rpoD Gene.</title>
        <authorList>
            <consortium name="The Broad Institute Genome Sequencing Platform"/>
            <person name="Girard L."/>
            <person name="Lood C."/>
            <person name="Rokni-Zadeh H."/>
            <person name="van Noort V."/>
            <person name="Lavigne R."/>
            <person name="De Mot R."/>
        </authorList>
    </citation>
    <scope>NUCLEOTIDE SEQUENCE</scope>
    <source>
        <strain evidence="6">BW13M1</strain>
    </source>
</reference>
<dbReference type="Pfam" id="PF13535">
    <property type="entry name" value="ATP-grasp_4"/>
    <property type="match status" value="1"/>
</dbReference>
<dbReference type="InterPro" id="IPR013815">
    <property type="entry name" value="ATP_grasp_subdomain_1"/>
</dbReference>
<comment type="caution">
    <text evidence="6">The sequence shown here is derived from an EMBL/GenBank/DDBJ whole genome shotgun (WGS) entry which is preliminary data.</text>
</comment>
<sequence length="411" mass="45170">MNTRAQTVVVIDPISSGRRYGEDIRRKGYHALALVTRERFPGRLQKLHGVDGFDEVLHAEGLEQAKVKLAGRTVLAVIPGSDSALRITDRLAAHLGVAGNPVATHLARMNKLEMKNRLKDEGVPSMPAFRLSMDELAQGHDPGIAFPVVVKPSQGTGARHVKICQSRSDMYKALAAIESNEEPCAQEEKHALVEAYVEGPEFFIVTANLGAARGRQILCFAEYEKIRVGDHPSVYRNIRSISPVGDKARQAFAYISRVNSAIEADIGINDIEFKINADGHFIIEQNGRLPGANVPTLIELCTGLNCYDLNIDIYLGNAPQVLPVPHYDKHFCICCLICEAGGTVTGIEGVAQVEGLESFHELGFLVSEGEVIEATRDFLSTWGFVYLIHQDPAVLRRHAEIVHERLRLVLA</sequence>
<keyword evidence="1" id="KW-0436">Ligase</keyword>
<name>A0A923GCZ2_9PSED</name>
<accession>A0A923GCZ2</accession>
<evidence type="ECO:0000256" key="1">
    <source>
        <dbReference type="ARBA" id="ARBA00022598"/>
    </source>
</evidence>
<dbReference type="GO" id="GO:0016874">
    <property type="term" value="F:ligase activity"/>
    <property type="evidence" value="ECO:0007669"/>
    <property type="project" value="UniProtKB-KW"/>
</dbReference>
<dbReference type="Gene3D" id="3.30.470.20">
    <property type="entry name" value="ATP-grasp fold, B domain"/>
    <property type="match status" value="1"/>
</dbReference>
<dbReference type="GO" id="GO:0005524">
    <property type="term" value="F:ATP binding"/>
    <property type="evidence" value="ECO:0007669"/>
    <property type="project" value="UniProtKB-UniRule"/>
</dbReference>
<evidence type="ECO:0000256" key="4">
    <source>
        <dbReference type="PROSITE-ProRule" id="PRU00409"/>
    </source>
</evidence>
<evidence type="ECO:0000256" key="3">
    <source>
        <dbReference type="ARBA" id="ARBA00022840"/>
    </source>
</evidence>
<dbReference type="Gene3D" id="3.40.50.20">
    <property type="match status" value="1"/>
</dbReference>
<proteinExistence type="predicted"/>
<dbReference type="SUPFAM" id="SSF56059">
    <property type="entry name" value="Glutathione synthetase ATP-binding domain-like"/>
    <property type="match status" value="1"/>
</dbReference>
<dbReference type="EMBL" id="JABWRJ010000035">
    <property type="protein sequence ID" value="MBC3448276.1"/>
    <property type="molecule type" value="Genomic_DNA"/>
</dbReference>
<evidence type="ECO:0000256" key="2">
    <source>
        <dbReference type="ARBA" id="ARBA00022741"/>
    </source>
</evidence>
<dbReference type="Gene3D" id="3.30.1490.20">
    <property type="entry name" value="ATP-grasp fold, A domain"/>
    <property type="match status" value="1"/>
</dbReference>
<dbReference type="InterPro" id="IPR052032">
    <property type="entry name" value="ATP-dep_AA_Ligase"/>
</dbReference>
<organism evidence="6">
    <name type="scientific">Pseudomonas peradeniyensis</name>
    <dbReference type="NCBI Taxonomy" id="2745488"/>
    <lineage>
        <taxon>Bacteria</taxon>
        <taxon>Pseudomonadati</taxon>
        <taxon>Pseudomonadota</taxon>
        <taxon>Gammaproteobacteria</taxon>
        <taxon>Pseudomonadales</taxon>
        <taxon>Pseudomonadaceae</taxon>
        <taxon>Pseudomonas</taxon>
    </lineage>
</organism>
<dbReference type="PANTHER" id="PTHR43585:SF2">
    <property type="entry name" value="ATP-GRASP ENZYME FSQD"/>
    <property type="match status" value="1"/>
</dbReference>
<dbReference type="GO" id="GO:0046872">
    <property type="term" value="F:metal ion binding"/>
    <property type="evidence" value="ECO:0007669"/>
    <property type="project" value="InterPro"/>
</dbReference>
<protein>
    <submittedName>
        <fullName evidence="6">ATP-grasp domain-containing protein</fullName>
    </submittedName>
</protein>
<reference evidence="6" key="2">
    <citation type="submission" date="2020-07" db="EMBL/GenBank/DDBJ databases">
        <authorList>
            <person name="Lood C."/>
            <person name="Girard L."/>
        </authorList>
    </citation>
    <scope>NUCLEOTIDE SEQUENCE</scope>
    <source>
        <strain evidence="6">BW13M1</strain>
    </source>
</reference>
<dbReference type="PANTHER" id="PTHR43585">
    <property type="entry name" value="FUMIPYRROLE BIOSYNTHESIS PROTEIN C"/>
    <property type="match status" value="1"/>
</dbReference>
<evidence type="ECO:0000259" key="5">
    <source>
        <dbReference type="PROSITE" id="PS50975"/>
    </source>
</evidence>
<dbReference type="PROSITE" id="PS50975">
    <property type="entry name" value="ATP_GRASP"/>
    <property type="match status" value="1"/>
</dbReference>
<dbReference type="RefSeq" id="WP_186734628.1">
    <property type="nucleotide sequence ID" value="NZ_JABWRJ020000003.1"/>
</dbReference>
<feature type="domain" description="ATP-grasp" evidence="5">
    <location>
        <begin position="115"/>
        <end position="315"/>
    </location>
</feature>
<gene>
    <name evidence="6" type="ORF">HU751_21065</name>
</gene>
<keyword evidence="2 4" id="KW-0547">Nucleotide-binding</keyword>
<evidence type="ECO:0000313" key="6">
    <source>
        <dbReference type="EMBL" id="MBC3448276.1"/>
    </source>
</evidence>
<keyword evidence="3 4" id="KW-0067">ATP-binding</keyword>